<dbReference type="Proteomes" id="UP000554482">
    <property type="component" value="Unassembled WGS sequence"/>
</dbReference>
<dbReference type="Gene3D" id="1.20.1250.20">
    <property type="entry name" value="MFS general substrate transporter like domains"/>
    <property type="match status" value="1"/>
</dbReference>
<keyword evidence="3" id="KW-0813">Transport</keyword>
<keyword evidence="6" id="KW-0769">Symport</keyword>
<reference evidence="11 12" key="1">
    <citation type="submission" date="2020-06" db="EMBL/GenBank/DDBJ databases">
        <title>Transcriptomic and genomic resources for Thalictrum thalictroides and T. hernandezii: Facilitating candidate gene discovery in an emerging model plant lineage.</title>
        <authorList>
            <person name="Arias T."/>
            <person name="Riano-Pachon D.M."/>
            <person name="Di Stilio V.S."/>
        </authorList>
    </citation>
    <scope>NUCLEOTIDE SEQUENCE [LARGE SCALE GENOMIC DNA]</scope>
    <source>
        <strain evidence="12">cv. WT478/WT964</strain>
        <tissue evidence="11">Leaves</tissue>
    </source>
</reference>
<evidence type="ECO:0000256" key="8">
    <source>
        <dbReference type="ARBA" id="ARBA00023136"/>
    </source>
</evidence>
<evidence type="ECO:0000256" key="5">
    <source>
        <dbReference type="ARBA" id="ARBA00022692"/>
    </source>
</evidence>
<comment type="subcellular location">
    <subcellularLocation>
        <location evidence="1">Membrane</location>
        <topology evidence="1">Multi-pass membrane protein</topology>
    </subcellularLocation>
</comment>
<feature type="transmembrane region" description="Helical" evidence="9">
    <location>
        <begin position="81"/>
        <end position="100"/>
    </location>
</feature>
<accession>A0A7J6VWB3</accession>
<dbReference type="PROSITE" id="PS50850">
    <property type="entry name" value="MFS"/>
    <property type="match status" value="1"/>
</dbReference>
<dbReference type="PRINTS" id="PR00171">
    <property type="entry name" value="SUGRTRNSPORT"/>
</dbReference>
<evidence type="ECO:0000256" key="6">
    <source>
        <dbReference type="ARBA" id="ARBA00022847"/>
    </source>
</evidence>
<keyword evidence="12" id="KW-1185">Reference proteome</keyword>
<dbReference type="InterPro" id="IPR005828">
    <property type="entry name" value="MFS_sugar_transport-like"/>
</dbReference>
<dbReference type="PANTHER" id="PTHR23500:SF574">
    <property type="entry name" value="SUGAR TRANSPORT PROTEIN 1"/>
    <property type="match status" value="1"/>
</dbReference>
<feature type="domain" description="Major facilitator superfamily (MFS) profile" evidence="10">
    <location>
        <begin position="26"/>
        <end position="158"/>
    </location>
</feature>
<dbReference type="Pfam" id="PF00083">
    <property type="entry name" value="Sugar_tr"/>
    <property type="match status" value="1"/>
</dbReference>
<dbReference type="AlphaFoldDB" id="A0A7J6VWB3"/>
<dbReference type="InterPro" id="IPR003663">
    <property type="entry name" value="Sugar/inositol_transpt"/>
</dbReference>
<feature type="transmembrane region" description="Helical" evidence="9">
    <location>
        <begin position="21"/>
        <end position="39"/>
    </location>
</feature>
<keyword evidence="5 9" id="KW-0812">Transmembrane</keyword>
<evidence type="ECO:0000259" key="10">
    <source>
        <dbReference type="PROSITE" id="PS50850"/>
    </source>
</evidence>
<dbReference type="SUPFAM" id="SSF103473">
    <property type="entry name" value="MFS general substrate transporter"/>
    <property type="match status" value="1"/>
</dbReference>
<sequence>MAGGIVPVGESGKDYPGKMTVYVIIACIVAAMGGLIFGYDIGISGGVTSMTPFLKKFFPSVYRKESGIQSSNQYCKFDSQILTLFTSSLYLAALLASFGASKITRTYGRTHTMFWGGLVFVVGSFVNGFAQNVEMLILGRILLGVGVGFASQVYMNLI</sequence>
<evidence type="ECO:0000256" key="2">
    <source>
        <dbReference type="ARBA" id="ARBA00010992"/>
    </source>
</evidence>
<gene>
    <name evidence="11" type="ORF">FRX31_021013</name>
</gene>
<evidence type="ECO:0000256" key="9">
    <source>
        <dbReference type="SAM" id="Phobius"/>
    </source>
</evidence>
<evidence type="ECO:0000256" key="7">
    <source>
        <dbReference type="ARBA" id="ARBA00022989"/>
    </source>
</evidence>
<dbReference type="OrthoDB" id="1651023at2759"/>
<keyword evidence="7 9" id="KW-1133">Transmembrane helix</keyword>
<organism evidence="11 12">
    <name type="scientific">Thalictrum thalictroides</name>
    <name type="common">Rue-anemone</name>
    <name type="synonym">Anemone thalictroides</name>
    <dbReference type="NCBI Taxonomy" id="46969"/>
    <lineage>
        <taxon>Eukaryota</taxon>
        <taxon>Viridiplantae</taxon>
        <taxon>Streptophyta</taxon>
        <taxon>Embryophyta</taxon>
        <taxon>Tracheophyta</taxon>
        <taxon>Spermatophyta</taxon>
        <taxon>Magnoliopsida</taxon>
        <taxon>Ranunculales</taxon>
        <taxon>Ranunculaceae</taxon>
        <taxon>Thalictroideae</taxon>
        <taxon>Thalictrum</taxon>
    </lineage>
</organism>
<keyword evidence="8 9" id="KW-0472">Membrane</keyword>
<dbReference type="GO" id="GO:0015144">
    <property type="term" value="F:carbohydrate transmembrane transporter activity"/>
    <property type="evidence" value="ECO:0007669"/>
    <property type="project" value="InterPro"/>
</dbReference>
<evidence type="ECO:0000256" key="3">
    <source>
        <dbReference type="ARBA" id="ARBA00022448"/>
    </source>
</evidence>
<dbReference type="EMBL" id="JABWDY010025518">
    <property type="protein sequence ID" value="KAF5189399.1"/>
    <property type="molecule type" value="Genomic_DNA"/>
</dbReference>
<evidence type="ECO:0000256" key="4">
    <source>
        <dbReference type="ARBA" id="ARBA00022597"/>
    </source>
</evidence>
<dbReference type="InterPro" id="IPR020846">
    <property type="entry name" value="MFS_dom"/>
</dbReference>
<evidence type="ECO:0000256" key="1">
    <source>
        <dbReference type="ARBA" id="ARBA00004141"/>
    </source>
</evidence>
<keyword evidence="4 11" id="KW-0762">Sugar transport</keyword>
<protein>
    <submittedName>
        <fullName evidence="11">Sugar transport protein mst3</fullName>
    </submittedName>
</protein>
<name>A0A7J6VWB3_THATH</name>
<comment type="similarity">
    <text evidence="2">Belongs to the major facilitator superfamily. Sugar transporter (TC 2.A.1.1) family.</text>
</comment>
<proteinExistence type="inferred from homology"/>
<dbReference type="GO" id="GO:0016020">
    <property type="term" value="C:membrane"/>
    <property type="evidence" value="ECO:0007669"/>
    <property type="project" value="UniProtKB-SubCell"/>
</dbReference>
<feature type="transmembrane region" description="Helical" evidence="9">
    <location>
        <begin position="112"/>
        <end position="130"/>
    </location>
</feature>
<dbReference type="PANTHER" id="PTHR23500">
    <property type="entry name" value="SOLUTE CARRIER FAMILY 2, FACILITATED GLUCOSE TRANSPORTER"/>
    <property type="match status" value="1"/>
</dbReference>
<feature type="transmembrane region" description="Helical" evidence="9">
    <location>
        <begin position="136"/>
        <end position="157"/>
    </location>
</feature>
<dbReference type="InterPro" id="IPR045262">
    <property type="entry name" value="STP/PLT_plant"/>
</dbReference>
<evidence type="ECO:0000313" key="11">
    <source>
        <dbReference type="EMBL" id="KAF5189399.1"/>
    </source>
</evidence>
<dbReference type="GO" id="GO:0015293">
    <property type="term" value="F:symporter activity"/>
    <property type="evidence" value="ECO:0007669"/>
    <property type="project" value="UniProtKB-KW"/>
</dbReference>
<dbReference type="InterPro" id="IPR036259">
    <property type="entry name" value="MFS_trans_sf"/>
</dbReference>
<comment type="caution">
    <text evidence="11">The sequence shown here is derived from an EMBL/GenBank/DDBJ whole genome shotgun (WGS) entry which is preliminary data.</text>
</comment>
<evidence type="ECO:0000313" key="12">
    <source>
        <dbReference type="Proteomes" id="UP000554482"/>
    </source>
</evidence>